<dbReference type="RefSeq" id="WP_205256118.1">
    <property type="nucleotide sequence ID" value="NZ_BAAAPV010000003.1"/>
</dbReference>
<dbReference type="AlphaFoldDB" id="A0A938YMX4"/>
<keyword evidence="2" id="KW-0238">DNA-binding</keyword>
<dbReference type="SMART" id="SM00347">
    <property type="entry name" value="HTH_MARR"/>
    <property type="match status" value="1"/>
</dbReference>
<evidence type="ECO:0000259" key="4">
    <source>
        <dbReference type="PROSITE" id="PS50995"/>
    </source>
</evidence>
<dbReference type="InterPro" id="IPR036388">
    <property type="entry name" value="WH-like_DNA-bd_sf"/>
</dbReference>
<keyword evidence="6" id="KW-1185">Reference proteome</keyword>
<evidence type="ECO:0000256" key="1">
    <source>
        <dbReference type="ARBA" id="ARBA00023015"/>
    </source>
</evidence>
<dbReference type="PRINTS" id="PR00598">
    <property type="entry name" value="HTHMARR"/>
</dbReference>
<name>A0A938YMX4_9ACTN</name>
<dbReference type="EMBL" id="JAERWL010000006">
    <property type="protein sequence ID" value="MBM9476003.1"/>
    <property type="molecule type" value="Genomic_DNA"/>
</dbReference>
<dbReference type="InterPro" id="IPR036390">
    <property type="entry name" value="WH_DNA-bd_sf"/>
</dbReference>
<keyword evidence="3" id="KW-0804">Transcription</keyword>
<dbReference type="PANTHER" id="PTHR42756">
    <property type="entry name" value="TRANSCRIPTIONAL REGULATOR, MARR"/>
    <property type="match status" value="1"/>
</dbReference>
<dbReference type="Proteomes" id="UP000663801">
    <property type="component" value="Unassembled WGS sequence"/>
</dbReference>
<dbReference type="PANTHER" id="PTHR42756:SF1">
    <property type="entry name" value="TRANSCRIPTIONAL REPRESSOR OF EMRAB OPERON"/>
    <property type="match status" value="1"/>
</dbReference>
<dbReference type="GO" id="GO:0003700">
    <property type="term" value="F:DNA-binding transcription factor activity"/>
    <property type="evidence" value="ECO:0007669"/>
    <property type="project" value="InterPro"/>
</dbReference>
<reference evidence="5" key="1">
    <citation type="submission" date="2021-01" db="EMBL/GenBank/DDBJ databases">
        <title>KCTC 19127 draft genome.</title>
        <authorList>
            <person name="An D."/>
        </authorList>
    </citation>
    <scope>NUCLEOTIDE SEQUENCE</scope>
    <source>
        <strain evidence="5">KCTC 19127</strain>
    </source>
</reference>
<keyword evidence="1" id="KW-0805">Transcription regulation</keyword>
<sequence length="159" mass="17167">MADDDVTADPSPAGRYDEALGYLVKHVHLAHQRASDAALAPLGLTSRDLGVVRVIATGAATSQQEIGALLGIDRTSMVAMLDDLEDRGLVRRQPSPHDRRRNVLALTPEGERTYQDAEREIAVVDAKFLEPLSSNDSRRFARALRTLLDAADGADRGPG</sequence>
<evidence type="ECO:0000313" key="6">
    <source>
        <dbReference type="Proteomes" id="UP000663801"/>
    </source>
</evidence>
<dbReference type="PROSITE" id="PS50995">
    <property type="entry name" value="HTH_MARR_2"/>
    <property type="match status" value="1"/>
</dbReference>
<comment type="caution">
    <text evidence="5">The sequence shown here is derived from an EMBL/GenBank/DDBJ whole genome shotgun (WGS) entry which is preliminary data.</text>
</comment>
<gene>
    <name evidence="5" type="ORF">JL107_06065</name>
</gene>
<protein>
    <submittedName>
        <fullName evidence="5">Winged helix-turn-helix transcriptional regulator</fullName>
    </submittedName>
</protein>
<feature type="domain" description="HTH marR-type" evidence="4">
    <location>
        <begin position="17"/>
        <end position="149"/>
    </location>
</feature>
<evidence type="ECO:0000313" key="5">
    <source>
        <dbReference type="EMBL" id="MBM9476003.1"/>
    </source>
</evidence>
<dbReference type="InterPro" id="IPR000835">
    <property type="entry name" value="HTH_MarR-typ"/>
</dbReference>
<accession>A0A938YMX4</accession>
<evidence type="ECO:0000256" key="3">
    <source>
        <dbReference type="ARBA" id="ARBA00023163"/>
    </source>
</evidence>
<dbReference type="Pfam" id="PF12802">
    <property type="entry name" value="MarR_2"/>
    <property type="match status" value="1"/>
</dbReference>
<dbReference type="SUPFAM" id="SSF46785">
    <property type="entry name" value="Winged helix' DNA-binding domain"/>
    <property type="match status" value="1"/>
</dbReference>
<dbReference type="Gene3D" id="1.10.10.10">
    <property type="entry name" value="Winged helix-like DNA-binding domain superfamily/Winged helix DNA-binding domain"/>
    <property type="match status" value="1"/>
</dbReference>
<organism evidence="5 6">
    <name type="scientific">Nakamurella flavida</name>
    <dbReference type="NCBI Taxonomy" id="363630"/>
    <lineage>
        <taxon>Bacteria</taxon>
        <taxon>Bacillati</taxon>
        <taxon>Actinomycetota</taxon>
        <taxon>Actinomycetes</taxon>
        <taxon>Nakamurellales</taxon>
        <taxon>Nakamurellaceae</taxon>
        <taxon>Nakamurella</taxon>
    </lineage>
</organism>
<proteinExistence type="predicted"/>
<dbReference type="GO" id="GO:0003677">
    <property type="term" value="F:DNA binding"/>
    <property type="evidence" value="ECO:0007669"/>
    <property type="project" value="UniProtKB-KW"/>
</dbReference>
<evidence type="ECO:0000256" key="2">
    <source>
        <dbReference type="ARBA" id="ARBA00023125"/>
    </source>
</evidence>